<reference evidence="5 6" key="1">
    <citation type="submission" date="2019-02" db="EMBL/GenBank/DDBJ databases">
        <title>Genome sequencing of the rare red list fungi Antrodiella citrinella (Flaviporus citrinellus).</title>
        <authorList>
            <person name="Buettner E."/>
            <person name="Kellner H."/>
        </authorList>
    </citation>
    <scope>NUCLEOTIDE SEQUENCE [LARGE SCALE GENOMIC DNA]</scope>
    <source>
        <strain evidence="5 6">DSM 108506</strain>
    </source>
</reference>
<keyword evidence="3" id="KW-0833">Ubl conjugation pathway</keyword>
<evidence type="ECO:0000256" key="4">
    <source>
        <dbReference type="ARBA" id="ARBA00023306"/>
    </source>
</evidence>
<keyword evidence="1" id="KW-0132">Cell division</keyword>
<dbReference type="PANTHER" id="PTHR12830">
    <property type="entry name" value="ANAPHASE-PROMOTING COMPLEX SUBUNIT 5"/>
    <property type="match status" value="1"/>
</dbReference>
<dbReference type="GO" id="GO:0045842">
    <property type="term" value="P:positive regulation of mitotic metaphase/anaphase transition"/>
    <property type="evidence" value="ECO:0007669"/>
    <property type="project" value="TreeGrafter"/>
</dbReference>
<proteinExistence type="predicted"/>
<keyword evidence="2" id="KW-0498">Mitosis</keyword>
<keyword evidence="6" id="KW-1185">Reference proteome</keyword>
<protein>
    <submittedName>
        <fullName evidence="5">Uncharacterized protein</fullName>
    </submittedName>
</protein>
<evidence type="ECO:0000313" key="5">
    <source>
        <dbReference type="EMBL" id="THH32115.1"/>
    </source>
</evidence>
<evidence type="ECO:0000256" key="1">
    <source>
        <dbReference type="ARBA" id="ARBA00022618"/>
    </source>
</evidence>
<dbReference type="GO" id="GO:0031145">
    <property type="term" value="P:anaphase-promoting complex-dependent catabolic process"/>
    <property type="evidence" value="ECO:0007669"/>
    <property type="project" value="TreeGrafter"/>
</dbReference>
<evidence type="ECO:0000256" key="3">
    <source>
        <dbReference type="ARBA" id="ARBA00022786"/>
    </source>
</evidence>
<dbReference type="GO" id="GO:0005680">
    <property type="term" value="C:anaphase-promoting complex"/>
    <property type="evidence" value="ECO:0007669"/>
    <property type="project" value="InterPro"/>
</dbReference>
<accession>A0A4S4N1G1</accession>
<dbReference type="OrthoDB" id="2504561at2759"/>
<evidence type="ECO:0000313" key="6">
    <source>
        <dbReference type="Proteomes" id="UP000308730"/>
    </source>
</evidence>
<comment type="caution">
    <text evidence="5">The sequence shown here is derived from an EMBL/GenBank/DDBJ whole genome shotgun (WGS) entry which is preliminary data.</text>
</comment>
<name>A0A4S4N1G1_9APHY</name>
<dbReference type="InterPro" id="IPR037679">
    <property type="entry name" value="Apc5"/>
</dbReference>
<dbReference type="AlphaFoldDB" id="A0A4S4N1G1"/>
<gene>
    <name evidence="5" type="ORF">EUX98_g2062</name>
</gene>
<dbReference type="Proteomes" id="UP000308730">
    <property type="component" value="Unassembled WGS sequence"/>
</dbReference>
<dbReference type="GO" id="GO:0070979">
    <property type="term" value="P:protein K11-linked ubiquitination"/>
    <property type="evidence" value="ECO:0007669"/>
    <property type="project" value="TreeGrafter"/>
</dbReference>
<keyword evidence="4" id="KW-0131">Cell cycle</keyword>
<sequence>MQVNNQQPMSATFDKITQVSALYDNWSDFQHHRPVPSEQWAQHVVQAIAWDMLGCTMISTVHNRLVMSFTEPGSDDNTGLTAALNHAYTYAHLGNYQQAIAILLAPAIWTGLSINNYNLWAGQIWNILVLRASRLGQLRLYNEFLKVRRPNISHNPREYWFGVETPTQSIIRDPLYDVLYMRETRQAHQYIESLLTALWHAEFQQRWGLYRTAVIMLADIGLEFGMTKWSLRLVNQIMPQIITAHGEQKGFGLVTLARCTIAAGNSTPEALRESLPYLIDAERAFKDISLLKALEDVRFLLSTVYHNLGMEKERDDMAEQCHLIAEERKKVADMAADRWISDLWDDVSRVGAVIAAKT</sequence>
<dbReference type="EMBL" id="SGPM01000029">
    <property type="protein sequence ID" value="THH32115.1"/>
    <property type="molecule type" value="Genomic_DNA"/>
</dbReference>
<organism evidence="5 6">
    <name type="scientific">Antrodiella citrinella</name>
    <dbReference type="NCBI Taxonomy" id="2447956"/>
    <lineage>
        <taxon>Eukaryota</taxon>
        <taxon>Fungi</taxon>
        <taxon>Dikarya</taxon>
        <taxon>Basidiomycota</taxon>
        <taxon>Agaricomycotina</taxon>
        <taxon>Agaricomycetes</taxon>
        <taxon>Polyporales</taxon>
        <taxon>Steccherinaceae</taxon>
        <taxon>Antrodiella</taxon>
    </lineage>
</organism>
<dbReference type="GO" id="GO:0051301">
    <property type="term" value="P:cell division"/>
    <property type="evidence" value="ECO:0007669"/>
    <property type="project" value="UniProtKB-KW"/>
</dbReference>
<dbReference type="PANTHER" id="PTHR12830:SF9">
    <property type="entry name" value="ANAPHASE-PROMOTING COMPLEX SUBUNIT 5"/>
    <property type="match status" value="1"/>
</dbReference>
<evidence type="ECO:0000256" key="2">
    <source>
        <dbReference type="ARBA" id="ARBA00022776"/>
    </source>
</evidence>